<dbReference type="SMART" id="SM00475">
    <property type="entry name" value="53EXOc"/>
    <property type="match status" value="1"/>
</dbReference>
<protein>
    <recommendedName>
        <fullName evidence="6">5'-3' exonuclease</fullName>
    </recommendedName>
</protein>
<dbReference type="Pfam" id="PF01367">
    <property type="entry name" value="5_3_exonuc"/>
    <property type="match status" value="1"/>
</dbReference>
<dbReference type="GO" id="GO:0003677">
    <property type="term" value="F:DNA binding"/>
    <property type="evidence" value="ECO:0007669"/>
    <property type="project" value="UniProtKB-KW"/>
</dbReference>
<comment type="caution">
    <text evidence="8">The sequence shown here is derived from an EMBL/GenBank/DDBJ whole genome shotgun (WGS) entry which is preliminary data.</text>
</comment>
<keyword evidence="9" id="KW-1185">Reference proteome</keyword>
<evidence type="ECO:0000256" key="2">
    <source>
        <dbReference type="ARBA" id="ARBA00022801"/>
    </source>
</evidence>
<organism evidence="8 9">
    <name type="scientific">Actinoallomurus bryophytorum</name>
    <dbReference type="NCBI Taxonomy" id="1490222"/>
    <lineage>
        <taxon>Bacteria</taxon>
        <taxon>Bacillati</taxon>
        <taxon>Actinomycetota</taxon>
        <taxon>Actinomycetes</taxon>
        <taxon>Streptosporangiales</taxon>
        <taxon>Thermomonosporaceae</taxon>
        <taxon>Actinoallomurus</taxon>
    </lineage>
</organism>
<accession>A0A543CWV6</accession>
<evidence type="ECO:0000313" key="8">
    <source>
        <dbReference type="EMBL" id="TQM01519.1"/>
    </source>
</evidence>
<dbReference type="CDD" id="cd09898">
    <property type="entry name" value="H3TH_53EXO"/>
    <property type="match status" value="1"/>
</dbReference>
<dbReference type="InterPro" id="IPR002421">
    <property type="entry name" value="5-3_exonuclease"/>
</dbReference>
<dbReference type="SMART" id="SM00279">
    <property type="entry name" value="HhH2"/>
    <property type="match status" value="1"/>
</dbReference>
<keyword evidence="2" id="KW-0378">Hydrolase</keyword>
<dbReference type="InterPro" id="IPR036279">
    <property type="entry name" value="5-3_exonuclease_C_sf"/>
</dbReference>
<dbReference type="InterPro" id="IPR020046">
    <property type="entry name" value="5-3_exonucl_a-hlix_arch_N"/>
</dbReference>
<dbReference type="InterPro" id="IPR020045">
    <property type="entry name" value="DNA_polI_H3TH"/>
</dbReference>
<gene>
    <name evidence="8" type="ORF">FB559_7279</name>
</gene>
<dbReference type="CDD" id="cd09859">
    <property type="entry name" value="PIN_53EXO"/>
    <property type="match status" value="1"/>
</dbReference>
<dbReference type="GO" id="GO:0008409">
    <property type="term" value="F:5'-3' exonuclease activity"/>
    <property type="evidence" value="ECO:0007669"/>
    <property type="project" value="InterPro"/>
</dbReference>
<sequence>MLLDTPSLYFRAFFGVPESVTASDGTPVNAIRGLLDMIARLVRDRSPHSVVACMDADWRPQFRVDALPSYKAHRVGPDGGDQTPPALGTQVPLIEEVLAAFGIAQVGAAGYEADDVIGTLATLQDGEVDIVTGDRDLFQLVRDDKPVRVLYTARGIKALQVMGEAEVTDKYGIPGRAYADFATLRGDPSDGLPGVPGIGDKTAAALITRFGSLEGIEKALETGDTSGFPAGSRLKLEKARDYLGSAEMVVRVVTDIPLPDIDARLPSTPRAPERLVELTDRWNLEGPVNRLLGAVKAVSD</sequence>
<dbReference type="GO" id="GO:0017108">
    <property type="term" value="F:5'-flap endonuclease activity"/>
    <property type="evidence" value="ECO:0007669"/>
    <property type="project" value="InterPro"/>
</dbReference>
<dbReference type="InterPro" id="IPR008918">
    <property type="entry name" value="HhH2"/>
</dbReference>
<evidence type="ECO:0000259" key="7">
    <source>
        <dbReference type="SMART" id="SM00475"/>
    </source>
</evidence>
<dbReference type="Pfam" id="PF02739">
    <property type="entry name" value="5_3_exonuc_N"/>
    <property type="match status" value="1"/>
</dbReference>
<dbReference type="RefSeq" id="WP_246122356.1">
    <property type="nucleotide sequence ID" value="NZ_VFOZ01000001.1"/>
</dbReference>
<dbReference type="PANTHER" id="PTHR42646">
    <property type="entry name" value="FLAP ENDONUCLEASE XNI"/>
    <property type="match status" value="1"/>
</dbReference>
<keyword evidence="1" id="KW-0540">Nuclease</keyword>
<dbReference type="InterPro" id="IPR029060">
    <property type="entry name" value="PIN-like_dom_sf"/>
</dbReference>
<dbReference type="InterPro" id="IPR038969">
    <property type="entry name" value="FEN"/>
</dbReference>
<evidence type="ECO:0000256" key="6">
    <source>
        <dbReference type="ARBA" id="ARBA00050026"/>
    </source>
</evidence>
<proteinExistence type="predicted"/>
<evidence type="ECO:0000256" key="3">
    <source>
        <dbReference type="ARBA" id="ARBA00022839"/>
    </source>
</evidence>
<keyword evidence="4" id="KW-0238">DNA-binding</keyword>
<dbReference type="Gene3D" id="3.40.50.1010">
    <property type="entry name" value="5'-nuclease"/>
    <property type="match status" value="1"/>
</dbReference>
<dbReference type="EMBL" id="VFOZ01000001">
    <property type="protein sequence ID" value="TQM01519.1"/>
    <property type="molecule type" value="Genomic_DNA"/>
</dbReference>
<dbReference type="Proteomes" id="UP000316096">
    <property type="component" value="Unassembled WGS sequence"/>
</dbReference>
<keyword evidence="3 8" id="KW-0269">Exonuclease</keyword>
<dbReference type="Gene3D" id="1.10.150.20">
    <property type="entry name" value="5' to 3' exonuclease, C-terminal subdomain"/>
    <property type="match status" value="1"/>
</dbReference>
<evidence type="ECO:0000313" key="9">
    <source>
        <dbReference type="Proteomes" id="UP000316096"/>
    </source>
</evidence>
<comment type="function">
    <text evidence="5">5'-3' exonuclease acting preferentially on double-stranded DNA.</text>
</comment>
<dbReference type="GO" id="GO:0033567">
    <property type="term" value="P:DNA replication, Okazaki fragment processing"/>
    <property type="evidence" value="ECO:0007669"/>
    <property type="project" value="InterPro"/>
</dbReference>
<dbReference type="SUPFAM" id="SSF88723">
    <property type="entry name" value="PIN domain-like"/>
    <property type="match status" value="1"/>
</dbReference>
<dbReference type="SUPFAM" id="SSF47807">
    <property type="entry name" value="5' to 3' exonuclease, C-terminal subdomain"/>
    <property type="match status" value="1"/>
</dbReference>
<evidence type="ECO:0000256" key="4">
    <source>
        <dbReference type="ARBA" id="ARBA00023125"/>
    </source>
</evidence>
<feature type="domain" description="5'-3' exonuclease" evidence="7">
    <location>
        <begin position="1"/>
        <end position="266"/>
    </location>
</feature>
<name>A0A543CWV6_9ACTN</name>
<dbReference type="PANTHER" id="PTHR42646:SF2">
    <property type="entry name" value="5'-3' EXONUCLEASE FAMILY PROTEIN"/>
    <property type="match status" value="1"/>
</dbReference>
<evidence type="ECO:0000256" key="5">
    <source>
        <dbReference type="ARBA" id="ARBA00049957"/>
    </source>
</evidence>
<reference evidence="8 9" key="1">
    <citation type="submission" date="2019-06" db="EMBL/GenBank/DDBJ databases">
        <title>Sequencing the genomes of 1000 actinobacteria strains.</title>
        <authorList>
            <person name="Klenk H.-P."/>
        </authorList>
    </citation>
    <scope>NUCLEOTIDE SEQUENCE [LARGE SCALE GENOMIC DNA]</scope>
    <source>
        <strain evidence="8 9">DSM 102200</strain>
    </source>
</reference>
<dbReference type="AlphaFoldDB" id="A0A543CWV6"/>
<evidence type="ECO:0000256" key="1">
    <source>
        <dbReference type="ARBA" id="ARBA00022722"/>
    </source>
</evidence>